<gene>
    <name evidence="2" type="ORF">EI77_02887</name>
</gene>
<sequence length="87" mass="9600">MANSSLPSVDQLTRALEITRQIEKLQSELEAVLGGDLKAVKKLAKAEKTTPTGRKKRTMSPEAKEKIAAAQRLRWSKQKKADKKAAV</sequence>
<feature type="compositionally biased region" description="Basic residues" evidence="1">
    <location>
        <begin position="74"/>
        <end position="87"/>
    </location>
</feature>
<dbReference type="OrthoDB" id="198949at2"/>
<organism evidence="2 3">
    <name type="scientific">Prosthecobacter fusiformis</name>
    <dbReference type="NCBI Taxonomy" id="48464"/>
    <lineage>
        <taxon>Bacteria</taxon>
        <taxon>Pseudomonadati</taxon>
        <taxon>Verrucomicrobiota</taxon>
        <taxon>Verrucomicrobiia</taxon>
        <taxon>Verrucomicrobiales</taxon>
        <taxon>Verrucomicrobiaceae</taxon>
        <taxon>Prosthecobacter</taxon>
    </lineage>
</organism>
<protein>
    <submittedName>
        <fullName evidence="2">Uncharacterized protein</fullName>
    </submittedName>
</protein>
<dbReference type="AlphaFoldDB" id="A0A4R7RVG2"/>
<dbReference type="Proteomes" id="UP000295662">
    <property type="component" value="Unassembled WGS sequence"/>
</dbReference>
<reference evidence="2 3" key="1">
    <citation type="submission" date="2019-03" db="EMBL/GenBank/DDBJ databases">
        <title>Genomic Encyclopedia of Archaeal and Bacterial Type Strains, Phase II (KMG-II): from individual species to whole genera.</title>
        <authorList>
            <person name="Goeker M."/>
        </authorList>
    </citation>
    <scope>NUCLEOTIDE SEQUENCE [LARGE SCALE GENOMIC DNA]</scope>
    <source>
        <strain evidence="2 3">ATCC 25309</strain>
    </source>
</reference>
<evidence type="ECO:0000256" key="1">
    <source>
        <dbReference type="SAM" id="MobiDB-lite"/>
    </source>
</evidence>
<name>A0A4R7RVG2_9BACT</name>
<evidence type="ECO:0000313" key="3">
    <source>
        <dbReference type="Proteomes" id="UP000295662"/>
    </source>
</evidence>
<dbReference type="RefSeq" id="WP_133795935.1">
    <property type="nucleotide sequence ID" value="NZ_SOCA01000005.1"/>
</dbReference>
<evidence type="ECO:0000313" key="2">
    <source>
        <dbReference type="EMBL" id="TDU69239.1"/>
    </source>
</evidence>
<comment type="caution">
    <text evidence="2">The sequence shown here is derived from an EMBL/GenBank/DDBJ whole genome shotgun (WGS) entry which is preliminary data.</text>
</comment>
<proteinExistence type="predicted"/>
<dbReference type="EMBL" id="SOCA01000005">
    <property type="protein sequence ID" value="TDU69239.1"/>
    <property type="molecule type" value="Genomic_DNA"/>
</dbReference>
<accession>A0A4R7RVG2</accession>
<feature type="region of interest" description="Disordered" evidence="1">
    <location>
        <begin position="44"/>
        <end position="87"/>
    </location>
</feature>
<keyword evidence="3" id="KW-1185">Reference proteome</keyword>